<dbReference type="CDD" id="cd00383">
    <property type="entry name" value="trans_reg_C"/>
    <property type="match status" value="1"/>
</dbReference>
<dbReference type="Proteomes" id="UP000285780">
    <property type="component" value="Unassembled WGS sequence"/>
</dbReference>
<dbReference type="InterPro" id="IPR036388">
    <property type="entry name" value="WH-like_DNA-bd_sf"/>
</dbReference>
<dbReference type="GO" id="GO:0003677">
    <property type="term" value="F:DNA binding"/>
    <property type="evidence" value="ECO:0007669"/>
    <property type="project" value="UniProtKB-UniRule"/>
</dbReference>
<accession>A0A420E2N3</accession>
<reference evidence="5 6" key="1">
    <citation type="submission" date="2018-09" db="EMBL/GenBank/DDBJ databases">
        <title>Genomic Encyclopedia of Archaeal and Bacterial Type Strains, Phase II (KMG-II): from individual species to whole genera.</title>
        <authorList>
            <person name="Goeker M."/>
        </authorList>
    </citation>
    <scope>NUCLEOTIDE SEQUENCE [LARGE SCALE GENOMIC DNA]</scope>
    <source>
        <strain evidence="5 6">DSM 16505</strain>
    </source>
</reference>
<protein>
    <submittedName>
        <fullName evidence="5">Transcriptional regulator</fullName>
    </submittedName>
</protein>
<evidence type="ECO:0000313" key="5">
    <source>
        <dbReference type="EMBL" id="RKF04404.1"/>
    </source>
</evidence>
<evidence type="ECO:0000313" key="6">
    <source>
        <dbReference type="Proteomes" id="UP000285780"/>
    </source>
</evidence>
<dbReference type="GO" id="GO:0000160">
    <property type="term" value="P:phosphorelay signal transduction system"/>
    <property type="evidence" value="ECO:0007669"/>
    <property type="project" value="InterPro"/>
</dbReference>
<dbReference type="SMART" id="SM00862">
    <property type="entry name" value="Trans_reg_C"/>
    <property type="match status" value="1"/>
</dbReference>
<feature type="transmembrane region" description="Helical" evidence="3">
    <location>
        <begin position="156"/>
        <end position="173"/>
    </location>
</feature>
<gene>
    <name evidence="5" type="ORF">C8N26_1072</name>
</gene>
<name>A0A420E2N3_9FLAO</name>
<dbReference type="PROSITE" id="PS51755">
    <property type="entry name" value="OMPR_PHOB"/>
    <property type="match status" value="1"/>
</dbReference>
<dbReference type="Gene3D" id="1.10.10.10">
    <property type="entry name" value="Winged helix-like DNA-binding domain superfamily/Winged helix DNA-binding domain"/>
    <property type="match status" value="1"/>
</dbReference>
<dbReference type="EMBL" id="RAQM01000007">
    <property type="protein sequence ID" value="RKF04404.1"/>
    <property type="molecule type" value="Genomic_DNA"/>
</dbReference>
<dbReference type="GO" id="GO:0006355">
    <property type="term" value="P:regulation of DNA-templated transcription"/>
    <property type="evidence" value="ECO:0007669"/>
    <property type="project" value="InterPro"/>
</dbReference>
<keyword evidence="6" id="KW-1185">Reference proteome</keyword>
<dbReference type="InterPro" id="IPR016032">
    <property type="entry name" value="Sig_transdc_resp-reg_C-effctor"/>
</dbReference>
<feature type="domain" description="OmpR/PhoB-type" evidence="4">
    <location>
        <begin position="187"/>
        <end position="284"/>
    </location>
</feature>
<evidence type="ECO:0000256" key="2">
    <source>
        <dbReference type="PROSITE-ProRule" id="PRU01091"/>
    </source>
</evidence>
<dbReference type="Pfam" id="PF00486">
    <property type="entry name" value="Trans_reg_C"/>
    <property type="match status" value="1"/>
</dbReference>
<comment type="caution">
    <text evidence="5">The sequence shown here is derived from an EMBL/GenBank/DDBJ whole genome shotgun (WGS) entry which is preliminary data.</text>
</comment>
<dbReference type="AlphaFoldDB" id="A0A420E2N3"/>
<dbReference type="SUPFAM" id="SSF46894">
    <property type="entry name" value="C-terminal effector domain of the bipartite response regulators"/>
    <property type="match status" value="1"/>
</dbReference>
<evidence type="ECO:0000256" key="3">
    <source>
        <dbReference type="SAM" id="Phobius"/>
    </source>
</evidence>
<evidence type="ECO:0000259" key="4">
    <source>
        <dbReference type="PROSITE" id="PS51755"/>
    </source>
</evidence>
<keyword evidence="3" id="KW-0812">Transmembrane</keyword>
<dbReference type="InterPro" id="IPR001867">
    <property type="entry name" value="OmpR/PhoB-type_DNA-bd"/>
</dbReference>
<feature type="DNA-binding region" description="OmpR/PhoB-type" evidence="2">
    <location>
        <begin position="187"/>
        <end position="284"/>
    </location>
</feature>
<evidence type="ECO:0000256" key="1">
    <source>
        <dbReference type="ARBA" id="ARBA00023125"/>
    </source>
</evidence>
<keyword evidence="3" id="KW-1133">Transmembrane helix</keyword>
<keyword evidence="3" id="KW-0472">Membrane</keyword>
<sequence length="285" mass="32979">MLFVSCMSKRVIFYISIFLIATQFISCKKNEGFTEKVKVSLRNVGHQLLLTNQDSTSLVLPIKELSKYKHQLTFQSNLQVTPDSLVSIVKRSFSQSELPANYRIEVKECLNEEVAYSYEMMQSEENAIVPCKGRVLPTNCYFIEVQFFKNENNTQYFFYGFLLIISVLGFGVYQKKKRKAVVNTGSNNSQSLGKFMFYPEQNKLLKEAEEIPLSNKECELLTIFIHRPNEVIKREELMKKVWEENGVVVGRSLDTYISKLRKKLKDDTSIKITNIHGVGYKLEID</sequence>
<proteinExistence type="predicted"/>
<keyword evidence="1 2" id="KW-0238">DNA-binding</keyword>
<organism evidence="5 6">
    <name type="scientific">Tenacibaculum lutimaris</name>
    <dbReference type="NCBI Taxonomy" id="285258"/>
    <lineage>
        <taxon>Bacteria</taxon>
        <taxon>Pseudomonadati</taxon>
        <taxon>Bacteroidota</taxon>
        <taxon>Flavobacteriia</taxon>
        <taxon>Flavobacteriales</taxon>
        <taxon>Flavobacteriaceae</taxon>
        <taxon>Tenacibaculum</taxon>
    </lineage>
</organism>